<dbReference type="RefSeq" id="WP_202939919.1">
    <property type="nucleotide sequence ID" value="NZ_CP062957.1"/>
</dbReference>
<name>A0A7S6WWJ6_9MICC</name>
<dbReference type="EMBL" id="CP062957">
    <property type="protein sequence ID" value="QOW64887.1"/>
    <property type="molecule type" value="Genomic_DNA"/>
</dbReference>
<evidence type="ECO:0000313" key="1">
    <source>
        <dbReference type="EMBL" id="QOW64887.1"/>
    </source>
</evidence>
<keyword evidence="1" id="KW-0614">Plasmid</keyword>
<evidence type="ECO:0000313" key="2">
    <source>
        <dbReference type="Proteomes" id="UP000516421"/>
    </source>
</evidence>
<proteinExistence type="predicted"/>
<dbReference type="KEGG" id="rama:IDM48_11370"/>
<dbReference type="Proteomes" id="UP000516421">
    <property type="component" value="Plasmid p1"/>
</dbReference>
<gene>
    <name evidence="1" type="ORF">IDM48_11370</name>
</gene>
<keyword evidence="2" id="KW-1185">Reference proteome</keyword>
<accession>A0A7S6WWJ6</accession>
<protein>
    <submittedName>
        <fullName evidence="1">Uncharacterized protein</fullName>
    </submittedName>
</protein>
<geneLocation type="plasmid" evidence="1 2">
    <name>p1</name>
</geneLocation>
<reference evidence="1 2" key="1">
    <citation type="submission" date="2020-09" db="EMBL/GenBank/DDBJ databases">
        <title>Investigation of environmental microbe.</title>
        <authorList>
            <person name="Ou Y."/>
            <person name="Kang Q."/>
        </authorList>
    </citation>
    <scope>NUCLEOTIDE SEQUENCE [LARGE SCALE GENOMIC DNA]</scope>
    <source>
        <strain evidence="1 2">KJZ-9</strain>
        <plasmid evidence="1 2">p1</plasmid>
    </source>
</reference>
<sequence length="109" mass="12284">MVFKNFSSFETYASTKEFYDAYPELKKGWAFPEGDNHPPKGADIWEAKDINGNLVKDQEVVTVAFPEHEHHRLNIEDASGVLVSWNRDTESVTVLSKNITVGDAVKQLS</sequence>
<dbReference type="AlphaFoldDB" id="A0A7S6WWJ6"/>
<organism evidence="1 2">
    <name type="scientific">Rothia amarae</name>
    <dbReference type="NCBI Taxonomy" id="169480"/>
    <lineage>
        <taxon>Bacteria</taxon>
        <taxon>Bacillati</taxon>
        <taxon>Actinomycetota</taxon>
        <taxon>Actinomycetes</taxon>
        <taxon>Micrococcales</taxon>
        <taxon>Micrococcaceae</taxon>
        <taxon>Rothia</taxon>
    </lineage>
</organism>